<protein>
    <submittedName>
        <fullName evidence="2">Uncharacterized protein</fullName>
    </submittedName>
</protein>
<proteinExistence type="predicted"/>
<evidence type="ECO:0000256" key="1">
    <source>
        <dbReference type="SAM" id="Phobius"/>
    </source>
</evidence>
<sequence>MFIFVSLATHCQMTIVAALFWLSLATTTHCWSIPTHTHHLLFASILLSHRPTDDRLRQVVKHSAACFSLLLAVALCVHYSFVILLFDHV</sequence>
<evidence type="ECO:0000313" key="2">
    <source>
        <dbReference type="EnsemblMetazoa" id="Aqu2.1.39505_001"/>
    </source>
</evidence>
<keyword evidence="1" id="KW-0472">Membrane</keyword>
<feature type="transmembrane region" description="Helical" evidence="1">
    <location>
        <begin position="62"/>
        <end position="86"/>
    </location>
</feature>
<dbReference type="InParanoid" id="A0A1X7VGS2"/>
<reference evidence="2" key="1">
    <citation type="submission" date="2017-05" db="UniProtKB">
        <authorList>
            <consortium name="EnsemblMetazoa"/>
        </authorList>
    </citation>
    <scope>IDENTIFICATION</scope>
</reference>
<dbReference type="EnsemblMetazoa" id="Aqu2.1.39505_001">
    <property type="protein sequence ID" value="Aqu2.1.39505_001"/>
    <property type="gene ID" value="Aqu2.1.39505"/>
</dbReference>
<accession>A0A1X7VGS2</accession>
<name>A0A1X7VGS2_AMPQE</name>
<keyword evidence="1" id="KW-0812">Transmembrane</keyword>
<dbReference type="AlphaFoldDB" id="A0A1X7VGS2"/>
<keyword evidence="1" id="KW-1133">Transmembrane helix</keyword>
<organism evidence="2">
    <name type="scientific">Amphimedon queenslandica</name>
    <name type="common">Sponge</name>
    <dbReference type="NCBI Taxonomy" id="400682"/>
    <lineage>
        <taxon>Eukaryota</taxon>
        <taxon>Metazoa</taxon>
        <taxon>Porifera</taxon>
        <taxon>Demospongiae</taxon>
        <taxon>Heteroscleromorpha</taxon>
        <taxon>Haplosclerida</taxon>
        <taxon>Niphatidae</taxon>
        <taxon>Amphimedon</taxon>
    </lineage>
</organism>